<feature type="domain" description="Schlafen AlbA-2" evidence="2">
    <location>
        <begin position="422"/>
        <end position="578"/>
    </location>
</feature>
<dbReference type="KEGG" id="acy:Anacy_2092"/>
<accession>K9ZEF4</accession>
<evidence type="ECO:0000313" key="3">
    <source>
        <dbReference type="EMBL" id="AFZ57571.1"/>
    </source>
</evidence>
<gene>
    <name evidence="3" type="ordered locus">Anacy_2092</name>
</gene>
<dbReference type="PATRIC" id="fig|272123.3.peg.2276"/>
<dbReference type="PANTHER" id="PTHR39639">
    <property type="entry name" value="CHROMOSOME 16, WHOLE GENOME SHOTGUN SEQUENCE"/>
    <property type="match status" value="1"/>
</dbReference>
<dbReference type="InterPro" id="IPR038461">
    <property type="entry name" value="Schlafen_AlbA_2_dom_sf"/>
</dbReference>
<dbReference type="InterPro" id="IPR007421">
    <property type="entry name" value="Schlafen_AlbA_2_dom"/>
</dbReference>
<dbReference type="Gene3D" id="3.30.950.30">
    <property type="entry name" value="Schlafen, AAA domain"/>
    <property type="match status" value="1"/>
</dbReference>
<sequence>MSIVPRGMSITEAYRSYRSGNLLVNRKYQRKLVWTVEEKSRLIGSILKGYPIPLILLAERPKIHGSGKYEVIDGIQRLNAICSFIENSFSFEEKYFDVKEFSFAKQLADHSSFETVNDNNNLLSPRECSNILDYQLAVTIYTAMEEEDITEVFGRINSNGKHLSNQEKRQAGITTAFAEVVRTIAMKLRGDDSQKILNLYEMPEISIDSRPSYQGYGIKAEDTLWCKQGILTISKLRDSEDEDMIADIAASILLSEPLARSRENLDNLYDRESRYFETIENSLALYTAEKLQDNIIKNFSIIRETIESYSSETKCLLNIVNPGSNNPIPQAFYTIFMAFFDLTINQELLPSDTTSIIKSLMNLQRNLNLSKRYATTRDRKTNIDSTKGRIRDYFVKPDRSTLGHGVELTVELENSIRRSYIETTKYECKQGLLDLSENRKLNKDLLQRLIDTICGIANLGSDSEGYIFIGVADKESDVNRIENLDNIKAIELNRRYIVGIDREARIFNQSLEDYVKVLTNAVLNSELTEPLKTQVLANFDIVLYKKQYSVVRITVPRQNEVSFVGNRAFIRKGSSTIEVQGKELLAISKNFNK</sequence>
<feature type="domain" description="GmrSD restriction endonucleases N-terminal" evidence="1">
    <location>
        <begin position="12"/>
        <end position="171"/>
    </location>
</feature>
<dbReference type="PANTHER" id="PTHR39639:SF1">
    <property type="entry name" value="DUF262 DOMAIN-CONTAINING PROTEIN"/>
    <property type="match status" value="1"/>
</dbReference>
<dbReference type="EMBL" id="CP003659">
    <property type="protein sequence ID" value="AFZ57571.1"/>
    <property type="molecule type" value="Genomic_DNA"/>
</dbReference>
<reference evidence="4" key="1">
    <citation type="journal article" date="2013" name="Proc. Natl. Acad. Sci. U.S.A.">
        <title>Improving the coverage of the cyanobacterial phylum using diversity-driven genome sequencing.</title>
        <authorList>
            <person name="Shih P.M."/>
            <person name="Wu D."/>
            <person name="Latifi A."/>
            <person name="Axen S.D."/>
            <person name="Fewer D.P."/>
            <person name="Talla E."/>
            <person name="Calteau A."/>
            <person name="Cai F."/>
            <person name="Tandeau de Marsac N."/>
            <person name="Rippka R."/>
            <person name="Herdman M."/>
            <person name="Sivonen K."/>
            <person name="Coursin T."/>
            <person name="Laurent T."/>
            <person name="Goodwin L."/>
            <person name="Nolan M."/>
            <person name="Davenport K.W."/>
            <person name="Han C.S."/>
            <person name="Rubin E.M."/>
            <person name="Eisen J.A."/>
            <person name="Woyke T."/>
            <person name="Gugger M."/>
            <person name="Kerfeld C.A."/>
        </authorList>
    </citation>
    <scope>NUCLEOTIDE SEQUENCE [LARGE SCALE GENOMIC DNA]</scope>
    <source>
        <strain evidence="4">ATCC 27899 / PCC 7122</strain>
    </source>
</reference>
<evidence type="ECO:0000313" key="4">
    <source>
        <dbReference type="Proteomes" id="UP000010474"/>
    </source>
</evidence>
<dbReference type="InterPro" id="IPR004919">
    <property type="entry name" value="GmrSD_N"/>
</dbReference>
<dbReference type="OrthoDB" id="9770340at2"/>
<evidence type="ECO:0008006" key="5">
    <source>
        <dbReference type="Google" id="ProtNLM"/>
    </source>
</evidence>
<proteinExistence type="predicted"/>
<keyword evidence="4" id="KW-1185">Reference proteome</keyword>
<dbReference type="eggNOG" id="COG1479">
    <property type="taxonomic scope" value="Bacteria"/>
</dbReference>
<dbReference type="Pfam" id="PF04326">
    <property type="entry name" value="SLFN_AlbA_2"/>
    <property type="match status" value="1"/>
</dbReference>
<evidence type="ECO:0000259" key="2">
    <source>
        <dbReference type="Pfam" id="PF04326"/>
    </source>
</evidence>
<dbReference type="STRING" id="272123.Anacy_2092"/>
<name>K9ZEF4_ANACC</name>
<dbReference type="Proteomes" id="UP000010474">
    <property type="component" value="Chromosome"/>
</dbReference>
<organism evidence="3 4">
    <name type="scientific">Anabaena cylindrica (strain ATCC 27899 / PCC 7122)</name>
    <dbReference type="NCBI Taxonomy" id="272123"/>
    <lineage>
        <taxon>Bacteria</taxon>
        <taxon>Bacillati</taxon>
        <taxon>Cyanobacteriota</taxon>
        <taxon>Cyanophyceae</taxon>
        <taxon>Nostocales</taxon>
        <taxon>Nostocaceae</taxon>
        <taxon>Anabaena</taxon>
    </lineage>
</organism>
<dbReference type="Pfam" id="PF03235">
    <property type="entry name" value="GmrSD_N"/>
    <property type="match status" value="1"/>
</dbReference>
<protein>
    <recommendedName>
        <fullName evidence="5">DUF262 domain-containing protein</fullName>
    </recommendedName>
</protein>
<evidence type="ECO:0000259" key="1">
    <source>
        <dbReference type="Pfam" id="PF03235"/>
    </source>
</evidence>
<dbReference type="AlphaFoldDB" id="K9ZEF4"/>
<dbReference type="HOGENOM" id="CLU_032637_2_0_3"/>